<dbReference type="InterPro" id="IPR033480">
    <property type="entry name" value="sCache_2"/>
</dbReference>
<gene>
    <name evidence="11" type="ORF">TW71_11410</name>
</gene>
<accession>A0A837G6S9</accession>
<dbReference type="PANTHER" id="PTHR43065">
    <property type="entry name" value="SENSOR HISTIDINE KINASE"/>
    <property type="match status" value="1"/>
</dbReference>
<evidence type="ECO:0000256" key="9">
    <source>
        <dbReference type="ARBA" id="ARBA00022989"/>
    </source>
</evidence>
<sequence length="666" mass="76183">MFGYLLLFLLVLNIANLSNYVLMRDLVEKGVEKELTTATESITNNIATTVDITIRNYLRGISEFNLQYVEQQYRQYQSGNLSEQQAKQRAANFLLNQQIGVTGYPYVVDSEGIIRVHPKQPLLDVSLMKYEFIQKQIAARQGYLEYQWKNPDELVERPKALYMVYFEPWDWIITSSSYREEFASLVDIEDFSESISKLHFDETGYSYVLNDQGDAIVHPYFDGNFYNVRDSRGQLFVQQMLKEKNGTIKYTWKNPQEPEHREKIAVFRYLPEYKWYIVSSTYVQELNQPLFDLKVIHAIVLLVSILLIVPSNLLLSRSIVLPLKNVMQWIGKASDGNYSVRVEDNSGSNDELAQLANYFNHFLSELEKSNQELYQEIQERVNAQSKLENLNETLEEKVAERTLALEQSMEQLKRTQEQLIESEKLSALGGLVAGIAHEVNTPLGIAITSSSLIHESNTKLKAAFEAQSLTSEQFDNYVTQQAQAIELLMDNLNRASKLVQSFKQTAVNQVSEDRTDFEVDEVLQALLASLHPETHKAGVEPRLIVEPGLTMFSLSGALTQVFSHLILNSIHHAFEQQPNPRIDIDVRLEGDMVVFQFDDNGCGVEPELHKKIFEPFYTSRRARGGTGIGLNLVFNLVTQKLKGTLEFTSNQGVNFTIRLPKQLSKR</sequence>
<dbReference type="SUPFAM" id="SSF158472">
    <property type="entry name" value="HAMP domain-like"/>
    <property type="match status" value="1"/>
</dbReference>
<evidence type="ECO:0000256" key="8">
    <source>
        <dbReference type="ARBA" id="ARBA00022777"/>
    </source>
</evidence>
<proteinExistence type="predicted"/>
<evidence type="ECO:0000256" key="6">
    <source>
        <dbReference type="ARBA" id="ARBA00022679"/>
    </source>
</evidence>
<dbReference type="InterPro" id="IPR036097">
    <property type="entry name" value="HisK_dim/P_sf"/>
</dbReference>
<dbReference type="SMART" id="SM00304">
    <property type="entry name" value="HAMP"/>
    <property type="match status" value="1"/>
</dbReference>
<comment type="caution">
    <text evidence="11">The sequence shown here is derived from an EMBL/GenBank/DDBJ whole genome shotgun (WGS) entry which is preliminary data.</text>
</comment>
<dbReference type="Gene3D" id="3.30.565.10">
    <property type="entry name" value="Histidine kinase-like ATPase, C-terminal domain"/>
    <property type="match status" value="1"/>
</dbReference>
<keyword evidence="7" id="KW-0812">Transmembrane</keyword>
<keyword evidence="9" id="KW-1133">Transmembrane helix</keyword>
<dbReference type="InterPro" id="IPR004358">
    <property type="entry name" value="Sig_transdc_His_kin-like_C"/>
</dbReference>
<keyword evidence="4" id="KW-1003">Cell membrane</keyword>
<evidence type="ECO:0000256" key="1">
    <source>
        <dbReference type="ARBA" id="ARBA00000085"/>
    </source>
</evidence>
<comment type="catalytic activity">
    <reaction evidence="1">
        <text>ATP + protein L-histidine = ADP + protein N-phospho-L-histidine.</text>
        <dbReference type="EC" id="2.7.13.3"/>
    </reaction>
</comment>
<evidence type="ECO:0000256" key="10">
    <source>
        <dbReference type="ARBA" id="ARBA00023136"/>
    </source>
</evidence>
<dbReference type="InterPro" id="IPR003661">
    <property type="entry name" value="HisK_dim/P_dom"/>
</dbReference>
<keyword evidence="6" id="KW-0808">Transferase</keyword>
<dbReference type="InterPro" id="IPR003660">
    <property type="entry name" value="HAMP_dom"/>
</dbReference>
<dbReference type="CDD" id="cd00082">
    <property type="entry name" value="HisKA"/>
    <property type="match status" value="1"/>
</dbReference>
<dbReference type="SMART" id="SM01049">
    <property type="entry name" value="Cache_2"/>
    <property type="match status" value="2"/>
</dbReference>
<evidence type="ECO:0000256" key="7">
    <source>
        <dbReference type="ARBA" id="ARBA00022692"/>
    </source>
</evidence>
<evidence type="ECO:0000256" key="5">
    <source>
        <dbReference type="ARBA" id="ARBA00022553"/>
    </source>
</evidence>
<evidence type="ECO:0000256" key="3">
    <source>
        <dbReference type="ARBA" id="ARBA00012438"/>
    </source>
</evidence>
<dbReference type="GO" id="GO:0005886">
    <property type="term" value="C:plasma membrane"/>
    <property type="evidence" value="ECO:0007669"/>
    <property type="project" value="UniProtKB-SubCell"/>
</dbReference>
<dbReference type="GO" id="GO:0000155">
    <property type="term" value="F:phosphorelay sensor kinase activity"/>
    <property type="evidence" value="ECO:0007669"/>
    <property type="project" value="InterPro"/>
</dbReference>
<dbReference type="CDD" id="cd00075">
    <property type="entry name" value="HATPase"/>
    <property type="match status" value="1"/>
</dbReference>
<dbReference type="PANTHER" id="PTHR43065:SF42">
    <property type="entry name" value="TWO-COMPONENT SENSOR PPRA"/>
    <property type="match status" value="1"/>
</dbReference>
<dbReference type="SUPFAM" id="SSF47384">
    <property type="entry name" value="Homodimeric domain of signal transducing histidine kinase"/>
    <property type="match status" value="1"/>
</dbReference>
<dbReference type="CDD" id="cd18774">
    <property type="entry name" value="PDC2_HK_sensor"/>
    <property type="match status" value="1"/>
</dbReference>
<dbReference type="SMART" id="SM00387">
    <property type="entry name" value="HATPase_c"/>
    <property type="match status" value="1"/>
</dbReference>
<dbReference type="Pfam" id="PF02518">
    <property type="entry name" value="HATPase_c"/>
    <property type="match status" value="1"/>
</dbReference>
<dbReference type="PRINTS" id="PR00344">
    <property type="entry name" value="BCTRLSENSOR"/>
</dbReference>
<keyword evidence="5" id="KW-0597">Phosphoprotein</keyword>
<dbReference type="Pfam" id="PF00672">
    <property type="entry name" value="HAMP"/>
    <property type="match status" value="1"/>
</dbReference>
<dbReference type="Pfam" id="PF08269">
    <property type="entry name" value="dCache_2"/>
    <property type="match status" value="1"/>
</dbReference>
<dbReference type="Gene3D" id="1.10.287.130">
    <property type="match status" value="1"/>
</dbReference>
<dbReference type="CDD" id="cd12912">
    <property type="entry name" value="PDC2_MCP_like"/>
    <property type="match status" value="1"/>
</dbReference>
<name>A0A837G6S9_9VIBR</name>
<dbReference type="CDD" id="cd06225">
    <property type="entry name" value="HAMP"/>
    <property type="match status" value="1"/>
</dbReference>
<evidence type="ECO:0000256" key="4">
    <source>
        <dbReference type="ARBA" id="ARBA00022475"/>
    </source>
</evidence>
<protein>
    <recommendedName>
        <fullName evidence="3">histidine kinase</fullName>
        <ecNumber evidence="3">2.7.13.3</ecNumber>
    </recommendedName>
</protein>
<dbReference type="EC" id="2.7.13.3" evidence="3"/>
<dbReference type="RefSeq" id="WP_045986091.1">
    <property type="nucleotide sequence ID" value="NZ_CP063052.1"/>
</dbReference>
<evidence type="ECO:0000256" key="2">
    <source>
        <dbReference type="ARBA" id="ARBA00004651"/>
    </source>
</evidence>
<dbReference type="EMBL" id="JXXR01000012">
    <property type="protein sequence ID" value="KJY72936.1"/>
    <property type="molecule type" value="Genomic_DNA"/>
</dbReference>
<dbReference type="PROSITE" id="PS50109">
    <property type="entry name" value="HIS_KIN"/>
    <property type="match status" value="1"/>
</dbReference>
<dbReference type="PROSITE" id="PS50885">
    <property type="entry name" value="HAMP"/>
    <property type="match status" value="1"/>
</dbReference>
<dbReference type="SUPFAM" id="SSF55874">
    <property type="entry name" value="ATPase domain of HSP90 chaperone/DNA topoisomerase II/histidine kinase"/>
    <property type="match status" value="1"/>
</dbReference>
<dbReference type="AlphaFoldDB" id="A0A837G6S9"/>
<dbReference type="InterPro" id="IPR005467">
    <property type="entry name" value="His_kinase_dom"/>
</dbReference>
<keyword evidence="8 11" id="KW-0418">Kinase</keyword>
<dbReference type="InterPro" id="IPR036890">
    <property type="entry name" value="HATPase_C_sf"/>
</dbReference>
<reference evidence="11" key="1">
    <citation type="journal article" date="2015" name="BMC Genomics">
        <title>Genome mining reveals unlocked bioactive potential of marine Gram-negative bacteria.</title>
        <authorList>
            <person name="Machado H."/>
            <person name="Sonnenschein E.C."/>
            <person name="Melchiorsen J."/>
            <person name="Gram L."/>
        </authorList>
    </citation>
    <scope>NUCLEOTIDE SEQUENCE</scope>
    <source>
        <strain evidence="11">S2052</strain>
    </source>
</reference>
<dbReference type="InterPro" id="IPR003594">
    <property type="entry name" value="HATPase_dom"/>
</dbReference>
<comment type="subcellular location">
    <subcellularLocation>
        <location evidence="2">Cell membrane</location>
        <topology evidence="2">Multi-pass membrane protein</topology>
    </subcellularLocation>
</comment>
<dbReference type="Gene3D" id="6.10.340.10">
    <property type="match status" value="1"/>
</dbReference>
<keyword evidence="10" id="KW-0472">Membrane</keyword>
<organism evidence="11">
    <name type="scientific">Vibrio coralliilyticus</name>
    <dbReference type="NCBI Taxonomy" id="190893"/>
    <lineage>
        <taxon>Bacteria</taxon>
        <taxon>Pseudomonadati</taxon>
        <taxon>Pseudomonadota</taxon>
        <taxon>Gammaproteobacteria</taxon>
        <taxon>Vibrionales</taxon>
        <taxon>Vibrionaceae</taxon>
        <taxon>Vibrio</taxon>
    </lineage>
</organism>
<dbReference type="Gene3D" id="3.30.450.20">
    <property type="entry name" value="PAS domain"/>
    <property type="match status" value="2"/>
</dbReference>
<dbReference type="InterPro" id="IPR004010">
    <property type="entry name" value="Double_Cache_2"/>
</dbReference>
<evidence type="ECO:0000313" key="11">
    <source>
        <dbReference type="EMBL" id="KJY72936.1"/>
    </source>
</evidence>